<evidence type="ECO:0000259" key="4">
    <source>
        <dbReference type="PROSITE" id="PS51071"/>
    </source>
</evidence>
<dbReference type="Pfam" id="PF01380">
    <property type="entry name" value="SIS"/>
    <property type="match status" value="2"/>
</dbReference>
<proteinExistence type="predicted"/>
<evidence type="ECO:0000313" key="5">
    <source>
        <dbReference type="EMBL" id="EMZ37073.1"/>
    </source>
</evidence>
<dbReference type="InterPro" id="IPR035472">
    <property type="entry name" value="RpiR-like_SIS"/>
</dbReference>
<dbReference type="CDD" id="cd05013">
    <property type="entry name" value="SIS_RpiR"/>
    <property type="match status" value="2"/>
</dbReference>
<dbReference type="PANTHER" id="PTHR30514">
    <property type="entry name" value="GLUCOKINASE"/>
    <property type="match status" value="1"/>
</dbReference>
<dbReference type="GO" id="GO:0097367">
    <property type="term" value="F:carbohydrate derivative binding"/>
    <property type="evidence" value="ECO:0007669"/>
    <property type="project" value="InterPro"/>
</dbReference>
<protein>
    <recommendedName>
        <fullName evidence="4">HTH rpiR-type domain-containing protein</fullName>
    </recommendedName>
</protein>
<dbReference type="PROSITE" id="PS51071">
    <property type="entry name" value="HTH_RPIR"/>
    <property type="match status" value="2"/>
</dbReference>
<dbReference type="SUPFAM" id="SSF53697">
    <property type="entry name" value="SIS domain"/>
    <property type="match status" value="2"/>
</dbReference>
<dbReference type="Proteomes" id="UP000012589">
    <property type="component" value="Unassembled WGS sequence"/>
</dbReference>
<dbReference type="eggNOG" id="COG1737">
    <property type="taxonomic scope" value="Bacteria"/>
</dbReference>
<dbReference type="InterPro" id="IPR046348">
    <property type="entry name" value="SIS_dom_sf"/>
</dbReference>
<dbReference type="SUPFAM" id="SSF46689">
    <property type="entry name" value="Homeodomain-like"/>
    <property type="match status" value="2"/>
</dbReference>
<accession>N2BEX9</accession>
<keyword evidence="2" id="KW-0238">DNA-binding</keyword>
<dbReference type="InterPro" id="IPR009057">
    <property type="entry name" value="Homeodomain-like_sf"/>
</dbReference>
<organism evidence="5 6">
    <name type="scientific">Eubacterium plexicaudatum ASF492</name>
    <dbReference type="NCBI Taxonomy" id="1235802"/>
    <lineage>
        <taxon>Bacteria</taxon>
        <taxon>Bacillati</taxon>
        <taxon>Bacillota</taxon>
        <taxon>Clostridia</taxon>
        <taxon>Eubacteriales</taxon>
        <taxon>Eubacteriaceae</taxon>
        <taxon>Eubacterium</taxon>
    </lineage>
</organism>
<dbReference type="HOGENOM" id="CLU_520479_0_0_9"/>
<keyword evidence="1" id="KW-0805">Transcription regulation</keyword>
<dbReference type="STRING" id="1235802.C823_00561"/>
<dbReference type="GO" id="GO:1901135">
    <property type="term" value="P:carbohydrate derivative metabolic process"/>
    <property type="evidence" value="ECO:0007669"/>
    <property type="project" value="InterPro"/>
</dbReference>
<dbReference type="InterPro" id="IPR047640">
    <property type="entry name" value="RpiR-like"/>
</dbReference>
<dbReference type="Pfam" id="PF01418">
    <property type="entry name" value="HTH_6"/>
    <property type="match status" value="2"/>
</dbReference>
<evidence type="ECO:0000256" key="3">
    <source>
        <dbReference type="ARBA" id="ARBA00023163"/>
    </source>
</evidence>
<dbReference type="InterPro" id="IPR036388">
    <property type="entry name" value="WH-like_DNA-bd_sf"/>
</dbReference>
<reference evidence="5 6" key="1">
    <citation type="journal article" date="2014" name="Genome Announc.">
        <title>Draft genome sequences of the altered schaedler flora, a defined bacterial community from gnotobiotic mice.</title>
        <authorList>
            <person name="Wannemuehler M.J."/>
            <person name="Overstreet A.M."/>
            <person name="Ward D.V."/>
            <person name="Phillips G.J."/>
        </authorList>
    </citation>
    <scope>NUCLEOTIDE SEQUENCE [LARGE SCALE GENOMIC DNA]</scope>
    <source>
        <strain evidence="5 6">ASF492</strain>
    </source>
</reference>
<dbReference type="EMBL" id="AQFT01000015">
    <property type="protein sequence ID" value="EMZ37073.1"/>
    <property type="molecule type" value="Genomic_DNA"/>
</dbReference>
<feature type="domain" description="HTH rpiR-type" evidence="4">
    <location>
        <begin position="1"/>
        <end position="76"/>
    </location>
</feature>
<gene>
    <name evidence="5" type="ORF">C823_00561</name>
</gene>
<dbReference type="InterPro" id="IPR000281">
    <property type="entry name" value="HTH_RpiR"/>
</dbReference>
<dbReference type="Gene3D" id="3.40.50.10490">
    <property type="entry name" value="Glucose-6-phosphate isomerase like protein, domain 1"/>
    <property type="match status" value="2"/>
</dbReference>
<dbReference type="AlphaFoldDB" id="N2BEX9"/>
<keyword evidence="3" id="KW-0804">Transcription</keyword>
<evidence type="ECO:0000256" key="2">
    <source>
        <dbReference type="ARBA" id="ARBA00023125"/>
    </source>
</evidence>
<name>N2BEX9_9FIRM</name>
<dbReference type="GO" id="GO:0003700">
    <property type="term" value="F:DNA-binding transcription factor activity"/>
    <property type="evidence" value="ECO:0007669"/>
    <property type="project" value="InterPro"/>
</dbReference>
<comment type="caution">
    <text evidence="5">The sequence shown here is derived from an EMBL/GenBank/DDBJ whole genome shotgun (WGS) entry which is preliminary data.</text>
</comment>
<dbReference type="PANTHER" id="PTHR30514:SF21">
    <property type="entry name" value="RPIR-FAMILY TRANSCRIPTIONAL REGULATOR"/>
    <property type="match status" value="1"/>
</dbReference>
<feature type="domain" description="HTH rpiR-type" evidence="4">
    <location>
        <begin position="276"/>
        <end position="352"/>
    </location>
</feature>
<evidence type="ECO:0000256" key="1">
    <source>
        <dbReference type="ARBA" id="ARBA00023015"/>
    </source>
</evidence>
<dbReference type="PATRIC" id="fig|1235802.3.peg.586"/>
<sequence length="523" mass="59639">MNLHLNNTVMKTLTENELNILQYIYQNSEQIPDMSIHAFASAVSFSTATVLRFCKKLGYSGFAELKYTLRLRLQTPSDTPPVTEPESDSHHMILGTLSENVENTARLIQEEQLYRTLRFLDGSCAVYLWAPGGGTSVLADYFEKLLFSVGREKVYKIDAFRIGEHLLHNLTANALLILISVTGNFAPTVHLAKLAHAKNIPVLSITPYSNNTIADHSTVSFRFFTSQRENQGAEFTSRLPVFFVIRFIIRSYLLYRQNRNVLTQTHSASSNRSKQPCMPLFQNAHSLTLTETERQLLEYMESHLSDCAFSSLKELEDCLYTSGATIVRFCQKLGLEGFNELKYQMRSHLSSRQDSLLFTDRLLSRSIALFHDNVQNIDLALLQTIADLLTGDRPVYIYGNELNSVAARYLHIILTALDYPSILLEWPHLLQGLAYEMNSRTILFVLTAHEDTLPYFTALEKTKQRGICNILLTCRPDSPLYTVCDYVLYANDRPEEYRHVDVSGRIGMLTIIQLFIELLVHKH</sequence>
<dbReference type="Gene3D" id="1.10.10.10">
    <property type="entry name" value="Winged helix-like DNA-binding domain superfamily/Winged helix DNA-binding domain"/>
    <property type="match status" value="2"/>
</dbReference>
<evidence type="ECO:0000313" key="6">
    <source>
        <dbReference type="Proteomes" id="UP000012589"/>
    </source>
</evidence>
<dbReference type="GO" id="GO:0003677">
    <property type="term" value="F:DNA binding"/>
    <property type="evidence" value="ECO:0007669"/>
    <property type="project" value="UniProtKB-KW"/>
</dbReference>
<dbReference type="InterPro" id="IPR001347">
    <property type="entry name" value="SIS_dom"/>
</dbReference>
<keyword evidence="6" id="KW-1185">Reference proteome</keyword>